<keyword evidence="6" id="KW-0812">Transmembrane</keyword>
<dbReference type="Proteomes" id="UP000663846">
    <property type="component" value="Unassembled WGS sequence"/>
</dbReference>
<keyword evidence="12" id="KW-0472">Membrane</keyword>
<evidence type="ECO:0000256" key="4">
    <source>
        <dbReference type="ARBA" id="ARBA00010617"/>
    </source>
</evidence>
<gene>
    <name evidence="15" type="ORF">RDB_LOCUS47409</name>
</gene>
<dbReference type="Pfam" id="PF00067">
    <property type="entry name" value="p450"/>
    <property type="match status" value="1"/>
</dbReference>
<evidence type="ECO:0000256" key="10">
    <source>
        <dbReference type="ARBA" id="ARBA00023004"/>
    </source>
</evidence>
<dbReference type="Gene3D" id="1.10.630.10">
    <property type="entry name" value="Cytochrome P450"/>
    <property type="match status" value="1"/>
</dbReference>
<proteinExistence type="inferred from homology"/>
<organism evidence="15 16">
    <name type="scientific">Rhizoctonia solani</name>
    <dbReference type="NCBI Taxonomy" id="456999"/>
    <lineage>
        <taxon>Eukaryota</taxon>
        <taxon>Fungi</taxon>
        <taxon>Dikarya</taxon>
        <taxon>Basidiomycota</taxon>
        <taxon>Agaricomycotina</taxon>
        <taxon>Agaricomycetes</taxon>
        <taxon>Cantharellales</taxon>
        <taxon>Ceratobasidiaceae</taxon>
        <taxon>Rhizoctonia</taxon>
    </lineage>
</organism>
<evidence type="ECO:0000256" key="6">
    <source>
        <dbReference type="ARBA" id="ARBA00022692"/>
    </source>
</evidence>
<dbReference type="PANTHER" id="PTHR46300">
    <property type="entry name" value="P450, PUTATIVE (EUROFUNG)-RELATED-RELATED"/>
    <property type="match status" value="1"/>
</dbReference>
<dbReference type="InterPro" id="IPR002401">
    <property type="entry name" value="Cyt_P450_E_grp-I"/>
</dbReference>
<feature type="binding site" description="axial binding residue" evidence="13">
    <location>
        <position position="92"/>
    </location>
    <ligand>
        <name>heme</name>
        <dbReference type="ChEBI" id="CHEBI:30413"/>
    </ligand>
    <ligandPart>
        <name>Fe</name>
        <dbReference type="ChEBI" id="CHEBI:18248"/>
    </ligandPart>
</feature>
<evidence type="ECO:0008006" key="17">
    <source>
        <dbReference type="Google" id="ProtNLM"/>
    </source>
</evidence>
<dbReference type="GO" id="GO:0016020">
    <property type="term" value="C:membrane"/>
    <property type="evidence" value="ECO:0007669"/>
    <property type="project" value="UniProtKB-SubCell"/>
</dbReference>
<dbReference type="InterPro" id="IPR050364">
    <property type="entry name" value="Cytochrome_P450_fung"/>
</dbReference>
<keyword evidence="9 14" id="KW-0560">Oxidoreductase</keyword>
<evidence type="ECO:0000256" key="13">
    <source>
        <dbReference type="PIRSR" id="PIRSR602401-1"/>
    </source>
</evidence>
<evidence type="ECO:0000256" key="2">
    <source>
        <dbReference type="ARBA" id="ARBA00004370"/>
    </source>
</evidence>
<dbReference type="GO" id="GO:0004497">
    <property type="term" value="F:monooxygenase activity"/>
    <property type="evidence" value="ECO:0007669"/>
    <property type="project" value="UniProtKB-KW"/>
</dbReference>
<dbReference type="GO" id="GO:0016705">
    <property type="term" value="F:oxidoreductase activity, acting on paired donors, with incorporation or reduction of molecular oxygen"/>
    <property type="evidence" value="ECO:0007669"/>
    <property type="project" value="InterPro"/>
</dbReference>
<evidence type="ECO:0000256" key="8">
    <source>
        <dbReference type="ARBA" id="ARBA00022989"/>
    </source>
</evidence>
<evidence type="ECO:0000256" key="9">
    <source>
        <dbReference type="ARBA" id="ARBA00023002"/>
    </source>
</evidence>
<dbReference type="EMBL" id="CAJMWS010000297">
    <property type="protein sequence ID" value="CAE6394570.1"/>
    <property type="molecule type" value="Genomic_DNA"/>
</dbReference>
<keyword evidence="7 13" id="KW-0479">Metal-binding</keyword>
<dbReference type="SUPFAM" id="SSF48264">
    <property type="entry name" value="Cytochrome P450"/>
    <property type="match status" value="1"/>
</dbReference>
<reference evidence="15" key="1">
    <citation type="submission" date="2021-01" db="EMBL/GenBank/DDBJ databases">
        <authorList>
            <person name="Kaushik A."/>
        </authorList>
    </citation>
    <scope>NUCLEOTIDE SEQUENCE</scope>
    <source>
        <strain evidence="15">AG1-1C</strain>
    </source>
</reference>
<evidence type="ECO:0000256" key="12">
    <source>
        <dbReference type="ARBA" id="ARBA00023136"/>
    </source>
</evidence>
<protein>
    <recommendedName>
        <fullName evidence="17">O-methylsterigmatocystin oxidoreductase</fullName>
    </recommendedName>
</protein>
<comment type="pathway">
    <text evidence="3">Secondary metabolite biosynthesis.</text>
</comment>
<accession>A0A8H2WQE5</accession>
<evidence type="ECO:0000313" key="15">
    <source>
        <dbReference type="EMBL" id="CAE6394570.1"/>
    </source>
</evidence>
<keyword evidence="5 13" id="KW-0349">Heme</keyword>
<comment type="cofactor">
    <cofactor evidence="1 13">
        <name>heme</name>
        <dbReference type="ChEBI" id="CHEBI:30413"/>
    </cofactor>
</comment>
<dbReference type="AlphaFoldDB" id="A0A8H2WQE5"/>
<dbReference type="GO" id="GO:0020037">
    <property type="term" value="F:heme binding"/>
    <property type="evidence" value="ECO:0007669"/>
    <property type="project" value="InterPro"/>
</dbReference>
<dbReference type="PRINTS" id="PR00463">
    <property type="entry name" value="EP450I"/>
</dbReference>
<keyword evidence="8" id="KW-1133">Transmembrane helix</keyword>
<evidence type="ECO:0000256" key="11">
    <source>
        <dbReference type="ARBA" id="ARBA00023033"/>
    </source>
</evidence>
<dbReference type="InterPro" id="IPR001128">
    <property type="entry name" value="Cyt_P450"/>
</dbReference>
<comment type="caution">
    <text evidence="15">The sequence shown here is derived from an EMBL/GenBank/DDBJ whole genome shotgun (WGS) entry which is preliminary data.</text>
</comment>
<dbReference type="GO" id="GO:0005506">
    <property type="term" value="F:iron ion binding"/>
    <property type="evidence" value="ECO:0007669"/>
    <property type="project" value="InterPro"/>
</dbReference>
<evidence type="ECO:0000256" key="14">
    <source>
        <dbReference type="RuleBase" id="RU000461"/>
    </source>
</evidence>
<dbReference type="PROSITE" id="PS00086">
    <property type="entry name" value="CYTOCHROME_P450"/>
    <property type="match status" value="1"/>
</dbReference>
<evidence type="ECO:0000256" key="5">
    <source>
        <dbReference type="ARBA" id="ARBA00022617"/>
    </source>
</evidence>
<name>A0A8H2WQE5_9AGAM</name>
<evidence type="ECO:0000256" key="3">
    <source>
        <dbReference type="ARBA" id="ARBA00005179"/>
    </source>
</evidence>
<evidence type="ECO:0000313" key="16">
    <source>
        <dbReference type="Proteomes" id="UP000663846"/>
    </source>
</evidence>
<evidence type="ECO:0000256" key="7">
    <source>
        <dbReference type="ARBA" id="ARBA00022723"/>
    </source>
</evidence>
<sequence>MDDLEYLPYLRNLVQEVLRWKVVFPLGILHTCTQDNVYKGYSIPKGAVVIGNTWAISRDETLYDQPEVFNPDRFNDPSVPRAPEFGWGRRKCPGAHYAESLLAISIASILAAYDITSAKDEDGSDIVASAADTAGFEYRPLPFSCVISSRPTYRQLLVPGSS</sequence>
<comment type="subcellular location">
    <subcellularLocation>
        <location evidence="2">Membrane</location>
    </subcellularLocation>
</comment>
<dbReference type="InterPro" id="IPR017972">
    <property type="entry name" value="Cyt_P450_CS"/>
</dbReference>
<comment type="similarity">
    <text evidence="4 14">Belongs to the cytochrome P450 family.</text>
</comment>
<keyword evidence="11 14" id="KW-0503">Monooxygenase</keyword>
<dbReference type="InterPro" id="IPR036396">
    <property type="entry name" value="Cyt_P450_sf"/>
</dbReference>
<dbReference type="PANTHER" id="PTHR46300:SF2">
    <property type="entry name" value="CYTOCHROME P450 MONOOXYGENASE ALNH-RELATED"/>
    <property type="match status" value="1"/>
</dbReference>
<keyword evidence="10 13" id="KW-0408">Iron</keyword>
<evidence type="ECO:0000256" key="1">
    <source>
        <dbReference type="ARBA" id="ARBA00001971"/>
    </source>
</evidence>